<comment type="caution">
    <text evidence="1">The sequence shown here is derived from an EMBL/GenBank/DDBJ whole genome shotgun (WGS) entry which is preliminary data.</text>
</comment>
<sequence length="167" mass="18127">MRPFSKEQIPAIKEATLKAVTAIRSGFEGAAGYTRVQKVQLHGYTNINQPYIVPLDVAIDLDHAANGYVGHAPILTAYAHALGYWAIPNHIGPGDFGQDMGEFAETSGDILATAVRILSDGRIDPHEAQEIAPKLAHAKLILERALACVHKIQTDNMPHLVSDREAE</sequence>
<dbReference type="PATRIC" id="fig|178900.6.peg.314"/>
<accession>A0A149UQC7</accession>
<dbReference type="AlphaFoldDB" id="A0A149UQC7"/>
<reference evidence="1 2" key="1">
    <citation type="submission" date="2015-06" db="EMBL/GenBank/DDBJ databases">
        <title>Improved classification and identification of acetic acid bacteria using matrix-assisted laser desorption/ionization time-of-flight mass spectrometry; Gluconobacter nephelii and Gluconobacter uchimurae are later heterotypic synonyms of Gluconobacter japonicus and Gluconobacter oxydans, respectively.</title>
        <authorList>
            <person name="Li L."/>
            <person name="Cleenwerck I."/>
            <person name="De Vuyst L."/>
            <person name="Vandamme P."/>
        </authorList>
    </citation>
    <scope>NUCLEOTIDE SEQUENCE [LARGE SCALE GENOMIC DNA]</scope>
    <source>
        <strain evidence="1 2">LMG 1608</strain>
    </source>
</reference>
<dbReference type="EMBL" id="LHZY01000087">
    <property type="protein sequence ID" value="KXV70180.1"/>
    <property type="molecule type" value="Genomic_DNA"/>
</dbReference>
<dbReference type="Proteomes" id="UP000075312">
    <property type="component" value="Unassembled WGS sequence"/>
</dbReference>
<organism evidence="1 2">
    <name type="scientific">Acetobacter cerevisiae</name>
    <dbReference type="NCBI Taxonomy" id="178900"/>
    <lineage>
        <taxon>Bacteria</taxon>
        <taxon>Pseudomonadati</taxon>
        <taxon>Pseudomonadota</taxon>
        <taxon>Alphaproteobacteria</taxon>
        <taxon>Acetobacterales</taxon>
        <taxon>Acetobacteraceae</taxon>
        <taxon>Acetobacter</taxon>
    </lineage>
</organism>
<proteinExistence type="predicted"/>
<protein>
    <submittedName>
        <fullName evidence="1">Uncharacterized protein</fullName>
    </submittedName>
</protein>
<name>A0A149UQC7_9PROT</name>
<dbReference type="RefSeq" id="WP_062144641.1">
    <property type="nucleotide sequence ID" value="NZ_LHZY01000087.1"/>
</dbReference>
<evidence type="ECO:0000313" key="1">
    <source>
        <dbReference type="EMBL" id="KXV70180.1"/>
    </source>
</evidence>
<gene>
    <name evidence="1" type="ORF">AD952_13595</name>
</gene>
<evidence type="ECO:0000313" key="2">
    <source>
        <dbReference type="Proteomes" id="UP000075312"/>
    </source>
</evidence>